<dbReference type="InParanoid" id="G2Y030"/>
<gene>
    <name evidence="2" type="ORF">BofuT4_P043710.1</name>
</gene>
<feature type="region of interest" description="Disordered" evidence="1">
    <location>
        <begin position="35"/>
        <end position="105"/>
    </location>
</feature>
<feature type="compositionally biased region" description="Polar residues" evidence="1">
    <location>
        <begin position="8"/>
        <end position="21"/>
    </location>
</feature>
<evidence type="ECO:0000313" key="2">
    <source>
        <dbReference type="EMBL" id="CCD33975.1"/>
    </source>
</evidence>
<evidence type="ECO:0000256" key="1">
    <source>
        <dbReference type="SAM" id="MobiDB-lite"/>
    </source>
</evidence>
<accession>G2Y030</accession>
<sequence length="190" mass="21254">MSPMRISNDLQEQVFTSTASSPVFRASHTTAWREKNEDKCTTCSSSSSESPSLNPRSLASPAGHGFVEEHNGTKPCSPAKCQTRPSYSAETKSLEKYSPTKVTREPQDQLSIIWAGLDEEVHPKRSRKRTNGIKRMRLDRKAAPYVLLFEYSSQQEDICLQLGICSHVSHSDNPLASIDETPREQSLQKN</sequence>
<dbReference type="AlphaFoldDB" id="G2Y030"/>
<feature type="region of interest" description="Disordered" evidence="1">
    <location>
        <begin position="1"/>
        <end position="21"/>
    </location>
</feature>
<organism evidence="2 3">
    <name type="scientific">Botryotinia fuckeliana (strain T4)</name>
    <name type="common">Noble rot fungus</name>
    <name type="synonym">Botrytis cinerea</name>
    <dbReference type="NCBI Taxonomy" id="999810"/>
    <lineage>
        <taxon>Eukaryota</taxon>
        <taxon>Fungi</taxon>
        <taxon>Dikarya</taxon>
        <taxon>Ascomycota</taxon>
        <taxon>Pezizomycotina</taxon>
        <taxon>Leotiomycetes</taxon>
        <taxon>Helotiales</taxon>
        <taxon>Sclerotiniaceae</taxon>
        <taxon>Botrytis</taxon>
    </lineage>
</organism>
<protein>
    <submittedName>
        <fullName evidence="2">Uncharacterized protein</fullName>
    </submittedName>
</protein>
<dbReference type="EMBL" id="FQ790280">
    <property type="protein sequence ID" value="CCD33975.1"/>
    <property type="molecule type" value="Genomic_DNA"/>
</dbReference>
<dbReference type="OrthoDB" id="10339867at2759"/>
<reference evidence="3" key="1">
    <citation type="journal article" date="2011" name="PLoS Genet.">
        <title>Genomic analysis of the necrotrophic fungal pathogens Sclerotinia sclerotiorum and Botrytis cinerea.</title>
        <authorList>
            <person name="Amselem J."/>
            <person name="Cuomo C.A."/>
            <person name="van Kan J.A."/>
            <person name="Viaud M."/>
            <person name="Benito E.P."/>
            <person name="Couloux A."/>
            <person name="Coutinho P.M."/>
            <person name="de Vries R.P."/>
            <person name="Dyer P.S."/>
            <person name="Fillinger S."/>
            <person name="Fournier E."/>
            <person name="Gout L."/>
            <person name="Hahn M."/>
            <person name="Kohn L."/>
            <person name="Lapalu N."/>
            <person name="Plummer K.M."/>
            <person name="Pradier J.M."/>
            <person name="Quevillon E."/>
            <person name="Sharon A."/>
            <person name="Simon A."/>
            <person name="ten Have A."/>
            <person name="Tudzynski B."/>
            <person name="Tudzynski P."/>
            <person name="Wincker P."/>
            <person name="Andrew M."/>
            <person name="Anthouard V."/>
            <person name="Beever R.E."/>
            <person name="Beffa R."/>
            <person name="Benoit I."/>
            <person name="Bouzid O."/>
            <person name="Brault B."/>
            <person name="Chen Z."/>
            <person name="Choquer M."/>
            <person name="Collemare J."/>
            <person name="Cotton P."/>
            <person name="Danchin E.G."/>
            <person name="Da Silva C."/>
            <person name="Gautier A."/>
            <person name="Giraud C."/>
            <person name="Giraud T."/>
            <person name="Gonzalez C."/>
            <person name="Grossetete S."/>
            <person name="Guldener U."/>
            <person name="Henrissat B."/>
            <person name="Howlett B.J."/>
            <person name="Kodira C."/>
            <person name="Kretschmer M."/>
            <person name="Lappartient A."/>
            <person name="Leroch M."/>
            <person name="Levis C."/>
            <person name="Mauceli E."/>
            <person name="Neuveglise C."/>
            <person name="Oeser B."/>
            <person name="Pearson M."/>
            <person name="Poulain J."/>
            <person name="Poussereau N."/>
            <person name="Quesneville H."/>
            <person name="Rascle C."/>
            <person name="Schumacher J."/>
            <person name="Segurens B."/>
            <person name="Sexton A."/>
            <person name="Silva E."/>
            <person name="Sirven C."/>
            <person name="Soanes D.M."/>
            <person name="Talbot N.J."/>
            <person name="Templeton M."/>
            <person name="Yandava C."/>
            <person name="Yarden O."/>
            <person name="Zeng Q."/>
            <person name="Rollins J.A."/>
            <person name="Lebrun M.H."/>
            <person name="Dickman M."/>
        </authorList>
    </citation>
    <scope>NUCLEOTIDE SEQUENCE [LARGE SCALE GENOMIC DNA]</scope>
    <source>
        <strain evidence="3">T4</strain>
    </source>
</reference>
<dbReference type="HOGENOM" id="CLU_1427779_0_0_1"/>
<evidence type="ECO:0000313" key="3">
    <source>
        <dbReference type="Proteomes" id="UP000008177"/>
    </source>
</evidence>
<dbReference type="Proteomes" id="UP000008177">
    <property type="component" value="Unplaced contigs"/>
</dbReference>
<name>G2Y030_BOTF4</name>
<proteinExistence type="predicted"/>